<dbReference type="EMBL" id="CP014136">
    <property type="protein sequence ID" value="ATA21267.1"/>
    <property type="molecule type" value="Genomic_DNA"/>
</dbReference>
<organism evidence="1 2">
    <name type="scientific">Gibbsiella quercinecans</name>
    <dbReference type="NCBI Taxonomy" id="929813"/>
    <lineage>
        <taxon>Bacteria</taxon>
        <taxon>Pseudomonadati</taxon>
        <taxon>Pseudomonadota</taxon>
        <taxon>Gammaproteobacteria</taxon>
        <taxon>Enterobacterales</taxon>
        <taxon>Yersiniaceae</taxon>
        <taxon>Gibbsiella</taxon>
    </lineage>
</organism>
<evidence type="ECO:0000313" key="1">
    <source>
        <dbReference type="EMBL" id="ATA21267.1"/>
    </source>
</evidence>
<dbReference type="Proteomes" id="UP000217182">
    <property type="component" value="Chromosome"/>
</dbReference>
<keyword evidence="2" id="KW-1185">Reference proteome</keyword>
<dbReference type="RefSeq" id="WP_095847851.1">
    <property type="nucleotide sequence ID" value="NZ_CP014136.1"/>
</dbReference>
<accession>A0A250B558</accession>
<dbReference type="KEGG" id="gqu:AWC35_19035"/>
<proteinExistence type="predicted"/>
<sequence length="60" mass="6353">MLGIEKSGQHCTTTGQFLNADARLPAGISSKFRRDYAVKVQIIGAAGDKVRSLSKFAANG</sequence>
<evidence type="ECO:0000313" key="2">
    <source>
        <dbReference type="Proteomes" id="UP000217182"/>
    </source>
</evidence>
<dbReference type="AlphaFoldDB" id="A0A250B558"/>
<name>A0A250B558_9GAMM</name>
<gene>
    <name evidence="1" type="ORF">AWC35_19035</name>
</gene>
<protein>
    <submittedName>
        <fullName evidence="1">Uncharacterized protein</fullName>
    </submittedName>
</protein>
<reference evidence="1 2" key="1">
    <citation type="submission" date="2016-01" db="EMBL/GenBank/DDBJ databases">
        <authorList>
            <person name="Oliw E.H."/>
        </authorList>
    </citation>
    <scope>NUCLEOTIDE SEQUENCE [LARGE SCALE GENOMIC DNA]</scope>
    <source>
        <strain evidence="1 2">FRB97</strain>
    </source>
</reference>